<dbReference type="EMBL" id="JACHBG010000043">
    <property type="protein sequence ID" value="MBB6489502.1"/>
    <property type="molecule type" value="Genomic_DNA"/>
</dbReference>
<sequence length="69" mass="7631">MRIFGAIVQPLVRPLLDSRHDLMLCRAKGTKLVGEDALWQASLLLHQSDQQAFGSLGIAARVWTISSSR</sequence>
<name>A0A7X0MFY5_9HYPH</name>
<proteinExistence type="predicted"/>
<dbReference type="AlphaFoldDB" id="A0A7X0MFY5"/>
<gene>
    <name evidence="1" type="ORF">GGD46_006831</name>
</gene>
<evidence type="ECO:0000313" key="2">
    <source>
        <dbReference type="Proteomes" id="UP000565576"/>
    </source>
</evidence>
<organism evidence="1 2">
    <name type="scientific">Rhizobium lusitanum</name>
    <dbReference type="NCBI Taxonomy" id="293958"/>
    <lineage>
        <taxon>Bacteria</taxon>
        <taxon>Pseudomonadati</taxon>
        <taxon>Pseudomonadota</taxon>
        <taxon>Alphaproteobacteria</taxon>
        <taxon>Hyphomicrobiales</taxon>
        <taxon>Rhizobiaceae</taxon>
        <taxon>Rhizobium/Agrobacterium group</taxon>
        <taxon>Rhizobium</taxon>
    </lineage>
</organism>
<accession>A0A7X0MFY5</accession>
<comment type="caution">
    <text evidence="1">The sequence shown here is derived from an EMBL/GenBank/DDBJ whole genome shotgun (WGS) entry which is preliminary data.</text>
</comment>
<reference evidence="1 2" key="1">
    <citation type="submission" date="2020-08" db="EMBL/GenBank/DDBJ databases">
        <title>Genomic Encyclopedia of Type Strains, Phase IV (KMG-V): Genome sequencing to study the core and pangenomes of soil and plant-associated prokaryotes.</title>
        <authorList>
            <person name="Whitman W."/>
        </authorList>
    </citation>
    <scope>NUCLEOTIDE SEQUENCE [LARGE SCALE GENOMIC DNA]</scope>
    <source>
        <strain evidence="1 2">SEMIA 4060</strain>
    </source>
</reference>
<evidence type="ECO:0000313" key="1">
    <source>
        <dbReference type="EMBL" id="MBB6489502.1"/>
    </source>
</evidence>
<protein>
    <submittedName>
        <fullName evidence="1">Uncharacterized protein</fullName>
    </submittedName>
</protein>
<dbReference type="Proteomes" id="UP000565576">
    <property type="component" value="Unassembled WGS sequence"/>
</dbReference>